<dbReference type="InterPro" id="IPR032710">
    <property type="entry name" value="NTF2-like_dom_sf"/>
</dbReference>
<dbReference type="EMBL" id="VCNI01000001">
    <property type="protein sequence ID" value="TMU56065.1"/>
    <property type="molecule type" value="Genomic_DNA"/>
</dbReference>
<accession>A0ABY2WMU3</accession>
<reference evidence="3 4" key="1">
    <citation type="submission" date="2019-05" db="EMBL/GenBank/DDBJ databases">
        <title>Flagellimonas sp. AsT0115, sp. nov., isolated from a marine red algae, Asparagopsis taxiformis.</title>
        <authorList>
            <person name="Kim J."/>
            <person name="Jeong S.E."/>
            <person name="Jeon C.O."/>
        </authorList>
    </citation>
    <scope>NUCLEOTIDE SEQUENCE [LARGE SCALE GENOMIC DNA]</scope>
    <source>
        <strain evidence="3 4">AsT0115</strain>
    </source>
</reference>
<comment type="caution">
    <text evidence="3">The sequence shown here is derived from an EMBL/GenBank/DDBJ whole genome shotgun (WGS) entry which is preliminary data.</text>
</comment>
<feature type="domain" description="DUF4440" evidence="2">
    <location>
        <begin position="34"/>
        <end position="144"/>
    </location>
</feature>
<evidence type="ECO:0000259" key="2">
    <source>
        <dbReference type="Pfam" id="PF14534"/>
    </source>
</evidence>
<organism evidence="3 4">
    <name type="scientific">Flagellimonas algicola</name>
    <dbReference type="NCBI Taxonomy" id="2583815"/>
    <lineage>
        <taxon>Bacteria</taxon>
        <taxon>Pseudomonadati</taxon>
        <taxon>Bacteroidota</taxon>
        <taxon>Flavobacteriia</taxon>
        <taxon>Flavobacteriales</taxon>
        <taxon>Flavobacteriaceae</taxon>
        <taxon>Flagellimonas</taxon>
    </lineage>
</organism>
<dbReference type="RefSeq" id="WP_138832122.1">
    <property type="nucleotide sequence ID" value="NZ_VCNI01000001.1"/>
</dbReference>
<sequence>MKKTLLFLIVLIAFSTIHAQSISENDSILIVNKIDDWNRAWKTKDAVLAAKWYSDDADFTNAFGFSMIGKDSIESFLTRVFKMNFVMAGDSEQTSLKLRPMSENVVLVVSTISRKGQKMSDNSELGDRRTTHHRLFKKQNSWKIVAHLISDARKIGTSKH</sequence>
<keyword evidence="1" id="KW-0732">Signal</keyword>
<evidence type="ECO:0000313" key="4">
    <source>
        <dbReference type="Proteomes" id="UP000751614"/>
    </source>
</evidence>
<dbReference type="SUPFAM" id="SSF54427">
    <property type="entry name" value="NTF2-like"/>
    <property type="match status" value="1"/>
</dbReference>
<evidence type="ECO:0000313" key="3">
    <source>
        <dbReference type="EMBL" id="TMU56065.1"/>
    </source>
</evidence>
<dbReference type="Gene3D" id="3.10.450.50">
    <property type="match status" value="1"/>
</dbReference>
<feature type="chain" id="PRO_5046957492" evidence="1">
    <location>
        <begin position="20"/>
        <end position="160"/>
    </location>
</feature>
<protein>
    <submittedName>
        <fullName evidence="3">DUF4440 domain-containing protein</fullName>
    </submittedName>
</protein>
<proteinExistence type="predicted"/>
<evidence type="ECO:0000256" key="1">
    <source>
        <dbReference type="SAM" id="SignalP"/>
    </source>
</evidence>
<keyword evidence="4" id="KW-1185">Reference proteome</keyword>
<dbReference type="Pfam" id="PF14534">
    <property type="entry name" value="DUF4440"/>
    <property type="match status" value="1"/>
</dbReference>
<dbReference type="InterPro" id="IPR027843">
    <property type="entry name" value="DUF4440"/>
</dbReference>
<dbReference type="Proteomes" id="UP000751614">
    <property type="component" value="Unassembled WGS sequence"/>
</dbReference>
<name>A0ABY2WMU3_9FLAO</name>
<gene>
    <name evidence="3" type="ORF">FGG15_00555</name>
</gene>
<feature type="signal peptide" evidence="1">
    <location>
        <begin position="1"/>
        <end position="19"/>
    </location>
</feature>